<evidence type="ECO:0000313" key="2">
    <source>
        <dbReference type="Proteomes" id="UP000216308"/>
    </source>
</evidence>
<gene>
    <name evidence="1" type="ORF">DJ70_08045</name>
</gene>
<organism evidence="1 2">
    <name type="scientific">Halorubrum halodurans</name>
    <dbReference type="NCBI Taxonomy" id="1383851"/>
    <lineage>
        <taxon>Archaea</taxon>
        <taxon>Methanobacteriati</taxon>
        <taxon>Methanobacteriota</taxon>
        <taxon>Stenosarchaea group</taxon>
        <taxon>Halobacteria</taxon>
        <taxon>Halobacteriales</taxon>
        <taxon>Haloferacaceae</taxon>
        <taxon>Halorubrum</taxon>
    </lineage>
</organism>
<comment type="caution">
    <text evidence="1">The sequence shown here is derived from an EMBL/GenBank/DDBJ whole genome shotgun (WGS) entry which is preliminary data.</text>
</comment>
<keyword evidence="2" id="KW-1185">Reference proteome</keyword>
<dbReference type="Proteomes" id="UP000216308">
    <property type="component" value="Unassembled WGS sequence"/>
</dbReference>
<protein>
    <submittedName>
        <fullName evidence="1">Uncharacterized protein</fullName>
    </submittedName>
</protein>
<reference evidence="1 2" key="1">
    <citation type="journal article" date="2014" name="Front. Microbiol.">
        <title>Population and genomic analysis of the genus Halorubrum.</title>
        <authorList>
            <person name="Fullmer M.S."/>
            <person name="Soucy S.M."/>
            <person name="Swithers K.S."/>
            <person name="Makkay A.M."/>
            <person name="Wheeler R."/>
            <person name="Ventosa A."/>
            <person name="Gogarten J.P."/>
            <person name="Papke R.T."/>
        </authorList>
    </citation>
    <scope>NUCLEOTIDE SEQUENCE [LARGE SCALE GENOMIC DNA]</scope>
    <source>
        <strain evidence="1 2">Cb34</strain>
    </source>
</reference>
<dbReference type="EMBL" id="NHPJ01000081">
    <property type="protein sequence ID" value="OYR56657.1"/>
    <property type="molecule type" value="Genomic_DNA"/>
</dbReference>
<name>A0A256IKH5_9EURY</name>
<proteinExistence type="predicted"/>
<evidence type="ECO:0000313" key="1">
    <source>
        <dbReference type="EMBL" id="OYR56657.1"/>
    </source>
</evidence>
<dbReference type="AlphaFoldDB" id="A0A256IKH5"/>
<sequence>MHINRDEPVVPVDACFRLDEIRVTDDRGDALHHEFNRFPVQRTGRVRCGTVPCPVDVPEPVEPPGDVPWSCKRD</sequence>
<accession>A0A256IKH5</accession>